<accession>A0A8S1PAZ0</accession>
<dbReference type="AlphaFoldDB" id="A0A8S1PAZ0"/>
<comment type="caution">
    <text evidence="1">The sequence shown here is derived from an EMBL/GenBank/DDBJ whole genome shotgun (WGS) entry which is preliminary data.</text>
</comment>
<organism evidence="1 2">
    <name type="scientific">Paramecium sonneborni</name>
    <dbReference type="NCBI Taxonomy" id="65129"/>
    <lineage>
        <taxon>Eukaryota</taxon>
        <taxon>Sar</taxon>
        <taxon>Alveolata</taxon>
        <taxon>Ciliophora</taxon>
        <taxon>Intramacronucleata</taxon>
        <taxon>Oligohymenophorea</taxon>
        <taxon>Peniculida</taxon>
        <taxon>Parameciidae</taxon>
        <taxon>Paramecium</taxon>
    </lineage>
</organism>
<sequence length="100" mass="11798">MLSCQKEQMYQSTFSDMTKSRNNLSQLQGQSTLNLSKFKVKQIQLQEIVAKEEEIDNSKLQNNILDTSFPLQIRADIMEMIQKQNLQVQFKQQEDQERLD</sequence>
<name>A0A8S1PAZ0_9CILI</name>
<dbReference type="Proteomes" id="UP000692954">
    <property type="component" value="Unassembled WGS sequence"/>
</dbReference>
<reference evidence="1" key="1">
    <citation type="submission" date="2021-01" db="EMBL/GenBank/DDBJ databases">
        <authorList>
            <consortium name="Genoscope - CEA"/>
            <person name="William W."/>
        </authorList>
    </citation>
    <scope>NUCLEOTIDE SEQUENCE</scope>
</reference>
<evidence type="ECO:0000313" key="1">
    <source>
        <dbReference type="EMBL" id="CAD8100306.1"/>
    </source>
</evidence>
<proteinExistence type="predicted"/>
<protein>
    <submittedName>
        <fullName evidence="1">Uncharacterized protein</fullName>
    </submittedName>
</protein>
<dbReference type="EMBL" id="CAJJDN010000073">
    <property type="protein sequence ID" value="CAD8100306.1"/>
    <property type="molecule type" value="Genomic_DNA"/>
</dbReference>
<keyword evidence="2" id="KW-1185">Reference proteome</keyword>
<gene>
    <name evidence="1" type="ORF">PSON_ATCC_30995.1.T0730180</name>
</gene>
<evidence type="ECO:0000313" key="2">
    <source>
        <dbReference type="Proteomes" id="UP000692954"/>
    </source>
</evidence>